<feature type="chain" id="PRO_5016421072" description="Lipoprotein" evidence="1">
    <location>
        <begin position="26"/>
        <end position="123"/>
    </location>
</feature>
<gene>
    <name evidence="2" type="ORF">HYN04_04710</name>
</gene>
<accession>A0A2Z3HUR1</accession>
<dbReference type="PROSITE" id="PS51257">
    <property type="entry name" value="PROKAR_LIPOPROTEIN"/>
    <property type="match status" value="1"/>
</dbReference>
<feature type="signal peptide" evidence="1">
    <location>
        <begin position="1"/>
        <end position="25"/>
    </location>
</feature>
<keyword evidence="1" id="KW-0732">Signal</keyword>
<proteinExistence type="predicted"/>
<keyword evidence="3" id="KW-1185">Reference proteome</keyword>
<evidence type="ECO:0008006" key="4">
    <source>
        <dbReference type="Google" id="ProtNLM"/>
    </source>
</evidence>
<dbReference type="KEGG" id="phb:HYN04_04710"/>
<name>A0A2Z3HUR1_9CAUL</name>
<sequence length="123" mass="13143">MLSRRFLLAGTLALAGCASLPRSQAWPSTGPFPELEAVRSVRVTPGGLSVEVASRGCAAPPDLAFFVERRDGVATVAFARRRLLTCREAPGGWVEVAFPREALGLRPDEPVFVLNPLSSGPDR</sequence>
<protein>
    <recommendedName>
        <fullName evidence="4">Lipoprotein</fullName>
    </recommendedName>
</protein>
<evidence type="ECO:0000256" key="1">
    <source>
        <dbReference type="SAM" id="SignalP"/>
    </source>
</evidence>
<reference evidence="3" key="1">
    <citation type="submission" date="2018-05" db="EMBL/GenBank/DDBJ databases">
        <title>Genome sequencing of Phenylobacterium sp. HYN0004.</title>
        <authorList>
            <person name="Yi H."/>
            <person name="Baek C."/>
        </authorList>
    </citation>
    <scope>NUCLEOTIDE SEQUENCE [LARGE SCALE GENOMIC DNA]</scope>
    <source>
        <strain evidence="3">HYN0004</strain>
    </source>
</reference>
<dbReference type="OrthoDB" id="7190364at2"/>
<organism evidence="2 3">
    <name type="scientific">Phenylobacterium parvum</name>
    <dbReference type="NCBI Taxonomy" id="2201350"/>
    <lineage>
        <taxon>Bacteria</taxon>
        <taxon>Pseudomonadati</taxon>
        <taxon>Pseudomonadota</taxon>
        <taxon>Alphaproteobacteria</taxon>
        <taxon>Caulobacterales</taxon>
        <taxon>Caulobacteraceae</taxon>
        <taxon>Phenylobacterium</taxon>
    </lineage>
</organism>
<dbReference type="PROSITE" id="PS51318">
    <property type="entry name" value="TAT"/>
    <property type="match status" value="1"/>
</dbReference>
<dbReference type="EMBL" id="CP029479">
    <property type="protein sequence ID" value="AWM77121.1"/>
    <property type="molecule type" value="Genomic_DNA"/>
</dbReference>
<dbReference type="Proteomes" id="UP000247763">
    <property type="component" value="Chromosome"/>
</dbReference>
<dbReference type="RefSeq" id="WP_110449690.1">
    <property type="nucleotide sequence ID" value="NZ_CP029479.1"/>
</dbReference>
<dbReference type="AlphaFoldDB" id="A0A2Z3HUR1"/>
<evidence type="ECO:0000313" key="3">
    <source>
        <dbReference type="Proteomes" id="UP000247763"/>
    </source>
</evidence>
<dbReference type="InterPro" id="IPR006311">
    <property type="entry name" value="TAT_signal"/>
</dbReference>
<evidence type="ECO:0000313" key="2">
    <source>
        <dbReference type="EMBL" id="AWM77121.1"/>
    </source>
</evidence>